<gene>
    <name evidence="1" type="ORF">EZS27_039024</name>
</gene>
<reference evidence="1" key="1">
    <citation type="submission" date="2019-03" db="EMBL/GenBank/DDBJ databases">
        <title>Single cell metagenomics reveals metabolic interactions within the superorganism composed of flagellate Streblomastix strix and complex community of Bacteroidetes bacteria on its surface.</title>
        <authorList>
            <person name="Treitli S.C."/>
            <person name="Kolisko M."/>
            <person name="Husnik F."/>
            <person name="Keeling P."/>
            <person name="Hampl V."/>
        </authorList>
    </citation>
    <scope>NUCLEOTIDE SEQUENCE</scope>
    <source>
        <strain evidence="1">STM</strain>
    </source>
</reference>
<proteinExistence type="predicted"/>
<sequence length="105" mass="12620">MRNILLIEPNYKNKYPPIGLMKLATYHRLLGDNVRFYKGNLKDFVLDEIVDKAINMLKQFSPFINWIERKQLVKDYTKTKKENVYVELFEGVVDNKPIIDNWFQH</sequence>
<accession>A0A5J4PJL4</accession>
<organism evidence="1">
    <name type="scientific">termite gut metagenome</name>
    <dbReference type="NCBI Taxonomy" id="433724"/>
    <lineage>
        <taxon>unclassified sequences</taxon>
        <taxon>metagenomes</taxon>
        <taxon>organismal metagenomes</taxon>
    </lineage>
</organism>
<protein>
    <submittedName>
        <fullName evidence="1">Uncharacterized protein</fullName>
    </submittedName>
</protein>
<feature type="non-terminal residue" evidence="1">
    <location>
        <position position="105"/>
    </location>
</feature>
<dbReference type="EMBL" id="SNRY01007919">
    <property type="protein sequence ID" value="KAA6309492.1"/>
    <property type="molecule type" value="Genomic_DNA"/>
</dbReference>
<evidence type="ECO:0000313" key="1">
    <source>
        <dbReference type="EMBL" id="KAA6309492.1"/>
    </source>
</evidence>
<comment type="caution">
    <text evidence="1">The sequence shown here is derived from an EMBL/GenBank/DDBJ whole genome shotgun (WGS) entry which is preliminary data.</text>
</comment>
<name>A0A5J4PJL4_9ZZZZ</name>
<dbReference type="AlphaFoldDB" id="A0A5J4PJL4"/>